<dbReference type="GeneID" id="17293477"/>
<dbReference type="PaxDb" id="55529-EKX36783"/>
<dbReference type="PROSITE" id="PS50115">
    <property type="entry name" value="ARFGAP"/>
    <property type="match status" value="1"/>
</dbReference>
<feature type="region of interest" description="Disordered" evidence="6">
    <location>
        <begin position="239"/>
        <end position="259"/>
    </location>
</feature>
<dbReference type="InterPro" id="IPR038508">
    <property type="entry name" value="ArfGAP_dom_sf"/>
</dbReference>
<feature type="signal peptide" evidence="7">
    <location>
        <begin position="1"/>
        <end position="21"/>
    </location>
</feature>
<dbReference type="eggNOG" id="KOG0704">
    <property type="taxonomic scope" value="Eukaryota"/>
</dbReference>
<evidence type="ECO:0000256" key="5">
    <source>
        <dbReference type="PROSITE-ProRule" id="PRU00288"/>
    </source>
</evidence>
<evidence type="ECO:0000259" key="8">
    <source>
        <dbReference type="PROSITE" id="PS50115"/>
    </source>
</evidence>
<dbReference type="GO" id="GO:0032012">
    <property type="term" value="P:regulation of ARF protein signal transduction"/>
    <property type="evidence" value="ECO:0007669"/>
    <property type="project" value="TreeGrafter"/>
</dbReference>
<sequence>MNPLPTFSAFSSFSFPTSATATFCCCCCCCYCCSPPPPPPPPPPAPVPLHFLKHHHHHPHLLLRSSLFSSDLLFLLVLSPSHPTNRASVNLGVFFCIDCSGKHRGLGVHLSFVRSVTMDKWDDRQLAFMKAGGNKACKAFLKENDSYDLPLAQRWSSKAAQKWRDQLKKAVDKLEKRPRRSKKVETSESEEESEEETSDSGSELTVTVTVASKKKDQAKKAAKRSTVSTNLIDWDVAESKEEVKRDSEASRCDFDDPAG</sequence>
<feature type="chain" id="PRO_5008770121" evidence="7">
    <location>
        <begin position="22"/>
        <end position="259"/>
    </location>
</feature>
<dbReference type="EnsemblProtists" id="EKX36783">
    <property type="protein sequence ID" value="EKX36783"/>
    <property type="gene ID" value="GUITHDRAFT_78684"/>
</dbReference>
<dbReference type="GO" id="GO:0008270">
    <property type="term" value="F:zinc ion binding"/>
    <property type="evidence" value="ECO:0007669"/>
    <property type="project" value="UniProtKB-KW"/>
</dbReference>
<dbReference type="GO" id="GO:0005096">
    <property type="term" value="F:GTPase activator activity"/>
    <property type="evidence" value="ECO:0007669"/>
    <property type="project" value="UniProtKB-KW"/>
</dbReference>
<dbReference type="PRINTS" id="PR00405">
    <property type="entry name" value="REVINTRACTNG"/>
</dbReference>
<feature type="region of interest" description="Disordered" evidence="6">
    <location>
        <begin position="174"/>
        <end position="205"/>
    </location>
</feature>
<dbReference type="InterPro" id="IPR037278">
    <property type="entry name" value="ARFGAP/RecO"/>
</dbReference>
<proteinExistence type="predicted"/>
<keyword evidence="11" id="KW-1185">Reference proteome</keyword>
<dbReference type="InterPro" id="IPR001164">
    <property type="entry name" value="ArfGAP_dom"/>
</dbReference>
<keyword evidence="4" id="KW-0862">Zinc</keyword>
<reference evidence="10" key="3">
    <citation type="submission" date="2015-06" db="UniProtKB">
        <authorList>
            <consortium name="EnsemblProtists"/>
        </authorList>
    </citation>
    <scope>IDENTIFICATION</scope>
</reference>
<keyword evidence="7" id="KW-0732">Signal</keyword>
<dbReference type="RefSeq" id="XP_005823763.1">
    <property type="nucleotide sequence ID" value="XM_005823706.1"/>
</dbReference>
<evidence type="ECO:0000313" key="11">
    <source>
        <dbReference type="Proteomes" id="UP000011087"/>
    </source>
</evidence>
<dbReference type="EMBL" id="JH993068">
    <property type="protein sequence ID" value="EKX36783.1"/>
    <property type="molecule type" value="Genomic_DNA"/>
</dbReference>
<reference evidence="9 11" key="1">
    <citation type="journal article" date="2012" name="Nature">
        <title>Algal genomes reveal evolutionary mosaicism and the fate of nucleomorphs.</title>
        <authorList>
            <consortium name="DOE Joint Genome Institute"/>
            <person name="Curtis B.A."/>
            <person name="Tanifuji G."/>
            <person name="Burki F."/>
            <person name="Gruber A."/>
            <person name="Irimia M."/>
            <person name="Maruyama S."/>
            <person name="Arias M.C."/>
            <person name="Ball S.G."/>
            <person name="Gile G.H."/>
            <person name="Hirakawa Y."/>
            <person name="Hopkins J.F."/>
            <person name="Kuo A."/>
            <person name="Rensing S.A."/>
            <person name="Schmutz J."/>
            <person name="Symeonidi A."/>
            <person name="Elias M."/>
            <person name="Eveleigh R.J."/>
            <person name="Herman E.K."/>
            <person name="Klute M.J."/>
            <person name="Nakayama T."/>
            <person name="Obornik M."/>
            <person name="Reyes-Prieto A."/>
            <person name="Armbrust E.V."/>
            <person name="Aves S.J."/>
            <person name="Beiko R.G."/>
            <person name="Coutinho P."/>
            <person name="Dacks J.B."/>
            <person name="Durnford D.G."/>
            <person name="Fast N.M."/>
            <person name="Green B.R."/>
            <person name="Grisdale C.J."/>
            <person name="Hempel F."/>
            <person name="Henrissat B."/>
            <person name="Hoppner M.P."/>
            <person name="Ishida K."/>
            <person name="Kim E."/>
            <person name="Koreny L."/>
            <person name="Kroth P.G."/>
            <person name="Liu Y."/>
            <person name="Malik S.B."/>
            <person name="Maier U.G."/>
            <person name="McRose D."/>
            <person name="Mock T."/>
            <person name="Neilson J.A."/>
            <person name="Onodera N.T."/>
            <person name="Poole A.M."/>
            <person name="Pritham E.J."/>
            <person name="Richards T.A."/>
            <person name="Rocap G."/>
            <person name="Roy S.W."/>
            <person name="Sarai C."/>
            <person name="Schaack S."/>
            <person name="Shirato S."/>
            <person name="Slamovits C.H."/>
            <person name="Spencer D.F."/>
            <person name="Suzuki S."/>
            <person name="Worden A.Z."/>
            <person name="Zauner S."/>
            <person name="Barry K."/>
            <person name="Bell C."/>
            <person name="Bharti A.K."/>
            <person name="Crow J.A."/>
            <person name="Grimwood J."/>
            <person name="Kramer R."/>
            <person name="Lindquist E."/>
            <person name="Lucas S."/>
            <person name="Salamov A."/>
            <person name="McFadden G.I."/>
            <person name="Lane C.E."/>
            <person name="Keeling P.J."/>
            <person name="Gray M.W."/>
            <person name="Grigoriev I.V."/>
            <person name="Archibald J.M."/>
        </authorList>
    </citation>
    <scope>NUCLEOTIDE SEQUENCE</scope>
    <source>
        <strain evidence="9 11">CCMP2712</strain>
    </source>
</reference>
<dbReference type="Pfam" id="PF01412">
    <property type="entry name" value="ArfGap"/>
    <property type="match status" value="1"/>
</dbReference>
<dbReference type="AlphaFoldDB" id="L1IKL8"/>
<organism evidence="9">
    <name type="scientific">Guillardia theta (strain CCMP2712)</name>
    <name type="common">Cryptophyte</name>
    <dbReference type="NCBI Taxonomy" id="905079"/>
    <lineage>
        <taxon>Eukaryota</taxon>
        <taxon>Cryptophyceae</taxon>
        <taxon>Pyrenomonadales</taxon>
        <taxon>Geminigeraceae</taxon>
        <taxon>Guillardia</taxon>
    </lineage>
</organism>
<dbReference type="PANTHER" id="PTHR46395">
    <property type="entry name" value="ADP-RIBOSYLATION FACTOR GTPASE-ACTIVATING PROTEIN 1"/>
    <property type="match status" value="1"/>
</dbReference>
<evidence type="ECO:0000313" key="10">
    <source>
        <dbReference type="EnsemblProtists" id="EKX36783"/>
    </source>
</evidence>
<dbReference type="SMART" id="SM00105">
    <property type="entry name" value="ArfGap"/>
    <property type="match status" value="1"/>
</dbReference>
<evidence type="ECO:0000313" key="9">
    <source>
        <dbReference type="EMBL" id="EKX36783.1"/>
    </source>
</evidence>
<evidence type="ECO:0000256" key="7">
    <source>
        <dbReference type="SAM" id="SignalP"/>
    </source>
</evidence>
<dbReference type="GO" id="GO:0000139">
    <property type="term" value="C:Golgi membrane"/>
    <property type="evidence" value="ECO:0007669"/>
    <property type="project" value="TreeGrafter"/>
</dbReference>
<evidence type="ECO:0000256" key="2">
    <source>
        <dbReference type="ARBA" id="ARBA00022723"/>
    </source>
</evidence>
<dbReference type="PANTHER" id="PTHR46395:SF1">
    <property type="entry name" value="ADP-RIBOSYLATION FACTOR GTPASE-ACTIVATING PROTEIN 1"/>
    <property type="match status" value="1"/>
</dbReference>
<evidence type="ECO:0000256" key="3">
    <source>
        <dbReference type="ARBA" id="ARBA00022771"/>
    </source>
</evidence>
<dbReference type="SUPFAM" id="SSF57863">
    <property type="entry name" value="ArfGap/RecO-like zinc finger"/>
    <property type="match status" value="1"/>
</dbReference>
<keyword evidence="3 5" id="KW-0863">Zinc-finger</keyword>
<keyword evidence="1" id="KW-0343">GTPase activation</keyword>
<dbReference type="HOGENOM" id="CLU_1075377_0_0_1"/>
<dbReference type="Gene3D" id="1.10.220.150">
    <property type="entry name" value="Arf GTPase activating protein"/>
    <property type="match status" value="1"/>
</dbReference>
<dbReference type="OrthoDB" id="983479at2759"/>
<dbReference type="Proteomes" id="UP000011087">
    <property type="component" value="Unassembled WGS sequence"/>
</dbReference>
<dbReference type="SUPFAM" id="SSF101447">
    <property type="entry name" value="Formin homology 2 domain (FH2 domain)"/>
    <property type="match status" value="1"/>
</dbReference>
<name>L1IKL8_GUITC</name>
<keyword evidence="2" id="KW-0479">Metal-binding</keyword>
<evidence type="ECO:0000256" key="6">
    <source>
        <dbReference type="SAM" id="MobiDB-lite"/>
    </source>
</evidence>
<dbReference type="KEGG" id="gtt:GUITHDRAFT_78684"/>
<dbReference type="STRING" id="905079.L1IKL8"/>
<evidence type="ECO:0000256" key="4">
    <source>
        <dbReference type="ARBA" id="ARBA00022833"/>
    </source>
</evidence>
<reference evidence="11" key="2">
    <citation type="submission" date="2012-11" db="EMBL/GenBank/DDBJ databases">
        <authorList>
            <person name="Kuo A."/>
            <person name="Curtis B.A."/>
            <person name="Tanifuji G."/>
            <person name="Burki F."/>
            <person name="Gruber A."/>
            <person name="Irimia M."/>
            <person name="Maruyama S."/>
            <person name="Arias M.C."/>
            <person name="Ball S.G."/>
            <person name="Gile G.H."/>
            <person name="Hirakawa Y."/>
            <person name="Hopkins J.F."/>
            <person name="Rensing S.A."/>
            <person name="Schmutz J."/>
            <person name="Symeonidi A."/>
            <person name="Elias M."/>
            <person name="Eveleigh R.J."/>
            <person name="Herman E.K."/>
            <person name="Klute M.J."/>
            <person name="Nakayama T."/>
            <person name="Obornik M."/>
            <person name="Reyes-Prieto A."/>
            <person name="Armbrust E.V."/>
            <person name="Aves S.J."/>
            <person name="Beiko R.G."/>
            <person name="Coutinho P."/>
            <person name="Dacks J.B."/>
            <person name="Durnford D.G."/>
            <person name="Fast N.M."/>
            <person name="Green B.R."/>
            <person name="Grisdale C."/>
            <person name="Hempe F."/>
            <person name="Henrissat B."/>
            <person name="Hoppner M.P."/>
            <person name="Ishida K.-I."/>
            <person name="Kim E."/>
            <person name="Koreny L."/>
            <person name="Kroth P.G."/>
            <person name="Liu Y."/>
            <person name="Malik S.-B."/>
            <person name="Maier U.G."/>
            <person name="McRose D."/>
            <person name="Mock T."/>
            <person name="Neilson J.A."/>
            <person name="Onodera N.T."/>
            <person name="Poole A.M."/>
            <person name="Pritham E.J."/>
            <person name="Richards T.A."/>
            <person name="Rocap G."/>
            <person name="Roy S.W."/>
            <person name="Sarai C."/>
            <person name="Schaack S."/>
            <person name="Shirato S."/>
            <person name="Slamovits C.H."/>
            <person name="Spencer D.F."/>
            <person name="Suzuki S."/>
            <person name="Worden A.Z."/>
            <person name="Zauner S."/>
            <person name="Barry K."/>
            <person name="Bell C."/>
            <person name="Bharti A.K."/>
            <person name="Crow J.A."/>
            <person name="Grimwood J."/>
            <person name="Kramer R."/>
            <person name="Lindquist E."/>
            <person name="Lucas S."/>
            <person name="Salamov A."/>
            <person name="McFadden G.I."/>
            <person name="Lane C.E."/>
            <person name="Keeling P.J."/>
            <person name="Gray M.W."/>
            <person name="Grigoriev I.V."/>
            <person name="Archibald J.M."/>
        </authorList>
    </citation>
    <scope>NUCLEOTIDE SEQUENCE</scope>
    <source>
        <strain evidence="11">CCMP2712</strain>
    </source>
</reference>
<evidence type="ECO:0000256" key="1">
    <source>
        <dbReference type="ARBA" id="ARBA00022468"/>
    </source>
</evidence>
<gene>
    <name evidence="9" type="ORF">GUITHDRAFT_78684</name>
</gene>
<feature type="compositionally biased region" description="Acidic residues" evidence="6">
    <location>
        <begin position="187"/>
        <end position="198"/>
    </location>
</feature>
<protein>
    <submittedName>
        <fullName evidence="9">Arf GTPase activating protein</fullName>
    </submittedName>
</protein>
<dbReference type="GO" id="GO:0030100">
    <property type="term" value="P:regulation of endocytosis"/>
    <property type="evidence" value="ECO:0007669"/>
    <property type="project" value="TreeGrafter"/>
</dbReference>
<accession>L1IKL8</accession>
<feature type="domain" description="Arf-GAP" evidence="8">
    <location>
        <begin position="87"/>
        <end position="178"/>
    </location>
</feature>